<evidence type="ECO:0000313" key="3">
    <source>
        <dbReference type="EMBL" id="PYE86994.1"/>
    </source>
</evidence>
<feature type="transmembrane region" description="Helical" evidence="1">
    <location>
        <begin position="90"/>
        <end position="117"/>
    </location>
</feature>
<name>A0A318T8M9_9HYPH</name>
<keyword evidence="1" id="KW-1133">Transmembrane helix</keyword>
<dbReference type="InterPro" id="IPR009936">
    <property type="entry name" value="DUF1468"/>
</dbReference>
<dbReference type="Pfam" id="PF07331">
    <property type="entry name" value="TctB"/>
    <property type="match status" value="1"/>
</dbReference>
<sequence length="163" mass="17016">MPEDRVIGTVLAILGVAMTAYSMTIPAPFASSGDLGPAVLPQLLGILMTILGLLLALRKPRTQPGEATEESLPADEQVVRIAAPSRNRQILLGVALVAFIALFDKLGFTLSAVLFLMATMALLGPFTRAHLMRAGGLSLSVALALGYILNGLLGLTIPGVWIG</sequence>
<organism evidence="3 4">
    <name type="scientific">Phyllobacterium leguminum</name>
    <dbReference type="NCBI Taxonomy" id="314237"/>
    <lineage>
        <taxon>Bacteria</taxon>
        <taxon>Pseudomonadati</taxon>
        <taxon>Pseudomonadota</taxon>
        <taxon>Alphaproteobacteria</taxon>
        <taxon>Hyphomicrobiales</taxon>
        <taxon>Phyllobacteriaceae</taxon>
        <taxon>Phyllobacterium</taxon>
    </lineage>
</organism>
<keyword evidence="1" id="KW-0472">Membrane</keyword>
<comment type="caution">
    <text evidence="3">The sequence shown here is derived from an EMBL/GenBank/DDBJ whole genome shotgun (WGS) entry which is preliminary data.</text>
</comment>
<dbReference type="AlphaFoldDB" id="A0A318T8M9"/>
<reference evidence="3 4" key="1">
    <citation type="submission" date="2018-06" db="EMBL/GenBank/DDBJ databases">
        <title>Genomic Encyclopedia of Type Strains, Phase III (KMG-III): the genomes of soil and plant-associated and newly described type strains.</title>
        <authorList>
            <person name="Whitman W."/>
        </authorList>
    </citation>
    <scope>NUCLEOTIDE SEQUENCE [LARGE SCALE GENOMIC DNA]</scope>
    <source>
        <strain evidence="3 4">ORS 1419</strain>
    </source>
</reference>
<evidence type="ECO:0000256" key="1">
    <source>
        <dbReference type="SAM" id="Phobius"/>
    </source>
</evidence>
<dbReference type="Proteomes" id="UP000247454">
    <property type="component" value="Unassembled WGS sequence"/>
</dbReference>
<evidence type="ECO:0000259" key="2">
    <source>
        <dbReference type="Pfam" id="PF07331"/>
    </source>
</evidence>
<proteinExistence type="predicted"/>
<keyword evidence="4" id="KW-1185">Reference proteome</keyword>
<accession>A0A318T8M9</accession>
<keyword evidence="1" id="KW-0812">Transmembrane</keyword>
<dbReference type="EMBL" id="QJTF01000017">
    <property type="protein sequence ID" value="PYE86994.1"/>
    <property type="molecule type" value="Genomic_DNA"/>
</dbReference>
<feature type="transmembrane region" description="Helical" evidence="1">
    <location>
        <begin position="38"/>
        <end position="57"/>
    </location>
</feature>
<protein>
    <submittedName>
        <fullName evidence="3">Tripartite tricarboxylate transporter TctB family protein</fullName>
    </submittedName>
</protein>
<feature type="domain" description="DUF1468" evidence="2">
    <location>
        <begin position="6"/>
        <end position="158"/>
    </location>
</feature>
<gene>
    <name evidence="3" type="ORF">C7477_11733</name>
</gene>
<feature type="transmembrane region" description="Helical" evidence="1">
    <location>
        <begin position="137"/>
        <end position="162"/>
    </location>
</feature>
<evidence type="ECO:0000313" key="4">
    <source>
        <dbReference type="Proteomes" id="UP000247454"/>
    </source>
</evidence>